<gene>
    <name evidence="1" type="ORF">CEN46_25555</name>
</gene>
<sequence length="220" mass="26033">KLFVWGTQPQQTTLVRFSSPEIDRLRYEYLDRRQLDEVDPKYDAELLSRYSAACDEVAEPLLRCQRLDNPQLDKEVRLLLRSDWTQPPVFTEMLRFHEPATFFGFRRRVVEVLQRLGLVDTVVQLVSVPLYDEASGRFLEQVFLPNWLVGAKCIDWERSELLEDVLWVYQSLVPPAPVFWAFDVEEPPIFRRLVVSQEVRSALIRFQIRGCRFVPVRFLE</sequence>
<comment type="caution">
    <text evidence="1">The sequence shown here is derived from an EMBL/GenBank/DDBJ whole genome shotgun (WGS) entry which is preliminary data.</text>
</comment>
<evidence type="ECO:0000313" key="1">
    <source>
        <dbReference type="EMBL" id="PMB15635.1"/>
    </source>
</evidence>
<organism evidence="1 2">
    <name type="scientific">Fischerella thermalis CCMEE 5318</name>
    <dbReference type="NCBI Taxonomy" id="2019666"/>
    <lineage>
        <taxon>Bacteria</taxon>
        <taxon>Bacillati</taxon>
        <taxon>Cyanobacteriota</taxon>
        <taxon>Cyanophyceae</taxon>
        <taxon>Nostocales</taxon>
        <taxon>Hapalosiphonaceae</taxon>
        <taxon>Fischerella</taxon>
    </lineage>
</organism>
<dbReference type="AlphaFoldDB" id="A0A2N6L4E2"/>
<feature type="non-terminal residue" evidence="1">
    <location>
        <position position="1"/>
    </location>
</feature>
<dbReference type="EMBL" id="NMQE01000932">
    <property type="protein sequence ID" value="PMB15635.1"/>
    <property type="molecule type" value="Genomic_DNA"/>
</dbReference>
<proteinExistence type="predicted"/>
<name>A0A2N6L4E2_9CYAN</name>
<evidence type="ECO:0000313" key="2">
    <source>
        <dbReference type="Proteomes" id="UP000235081"/>
    </source>
</evidence>
<dbReference type="RefSeq" id="WP_219724747.1">
    <property type="nucleotide sequence ID" value="NZ_NMQE01000932.1"/>
</dbReference>
<protein>
    <submittedName>
        <fullName evidence="1">Uncharacterized protein</fullName>
    </submittedName>
</protein>
<reference evidence="1 2" key="1">
    <citation type="submission" date="2017-07" db="EMBL/GenBank/DDBJ databases">
        <title>Genomes of Fischerella (Mastigocladus) sp. strains.</title>
        <authorList>
            <person name="Miller S.R."/>
        </authorList>
    </citation>
    <scope>NUCLEOTIDE SEQUENCE [LARGE SCALE GENOMIC DNA]</scope>
    <source>
        <strain evidence="1 2">CCMEE 5318</strain>
    </source>
</reference>
<accession>A0A2N6L4E2</accession>
<dbReference type="Proteomes" id="UP000235081">
    <property type="component" value="Unassembled WGS sequence"/>
</dbReference>